<evidence type="ECO:0000259" key="3">
    <source>
        <dbReference type="Pfam" id="PF09409"/>
    </source>
</evidence>
<dbReference type="SUPFAM" id="SSF143503">
    <property type="entry name" value="PUG domain-like"/>
    <property type="match status" value="1"/>
</dbReference>
<feature type="compositionally biased region" description="Polar residues" evidence="2">
    <location>
        <begin position="2229"/>
        <end position="2243"/>
    </location>
</feature>
<feature type="compositionally biased region" description="Basic and acidic residues" evidence="2">
    <location>
        <begin position="2244"/>
        <end position="2267"/>
    </location>
</feature>
<name>A0A1Q9DE82_SYMMI</name>
<dbReference type="OrthoDB" id="416001at2759"/>
<dbReference type="Gene3D" id="1.20.58.2190">
    <property type="match status" value="1"/>
</dbReference>
<keyword evidence="1" id="KW-0233">DNA recombination</keyword>
<comment type="caution">
    <text evidence="4">The sequence shown here is derived from an EMBL/GenBank/DDBJ whole genome shotgun (WGS) entry which is preliminary data.</text>
</comment>
<sequence length="2546" mass="276431">MMDHIVPFGVRAQTYVYEHPGPEDEGSVEAHAIVVMKRSLGFMAALPLGILTDEELLEGTTAPMEALIGPSFVIEVAASLLADEGLLPQPGVTVSCVLVDFAADAASRFSVLGEEADPEILLSFNSSLPELLPEPSALLQQALVWAQRTDTPQERVAFYSAEEGPAPRTRPRLRLSRDDVPKPAVGATASEPPGPQRAKATATKRVTTTALASQLETLSAALPSLTEKLEEMAQRQGAMEARLAAGPTAPLAEPLGGIMPLFPKSSPAALAGPPPAHLRQLQVPQAGLPFAEQEVAELEGEKNLQGGDHLAKAVLAQSQALTALVSQLSSSHTEPLFDMGAQSAVSTRGAAQRARMQDDLASGKGLFYGAVLGNMARRMSPAATASTDPATLLSQGVSLTRYFERFGGFGQHKDLALIAFQVAMVMDAFQAGKIEQAQDHTALLAVALEQASLDGGRMEIGYQLTWLEEWITIVLGYLKEMEVIQSRRSHTKFAAYLAASFSAPSHRSDLPAAAPVIEPSASLPQLHPYRSLDTSRLKLSGQGQWDMSAWLNGPLWLPFQEPAILQHRGPLDPTAVPSFEHEDRAENLRLALLWDRQGLLRLFEGSPPPASRCRVFNAFKDATRDRQIGDRRLVNGAEMHHQGPSAWLPGGTSFLALEVPKHSHRVVAFISDRKDYYHQAQVTQGRAHSNCLPFAYTGAELAAVGIGECPFQSPRPILAPDRLYTPAFGSLFQGDHLGVEFALESHKQMLQHYSALLPELSLMNREPAPLGGTAQALVIDDFVSVSVLPAGAPSSSAFASDLHCRAQEAYNTEGVPGSPEKDVLGSDSFQAIGAEIDSGPKNRSAGLALCGAPLARRIALASLSLRAAALPVTSASFCARAAGAWVSVCLFRRCTMVVFSEVFRLAQLAEGPSSAQNVQRQSRGLAQELVLASVLAPLCVSDLTAKTLPEVFATDASLGLGAGCSAPVPPDVAKTLWLNADRRGGYSRLDTGAKELLRSVGVAPCEEGSGESPNSSNHVPRQPSFRIDVLLIGRPSPAFASCCQKLGLQLSPALNPTVSEHFDLRSPNFLLWLQTSVRVGIVRALLILPFATDPTLLGRPGRRTTAFKASKLPAAGQLVQSRYAACLRLATTEGIPCLLLARGCFDQPCPPGLDELVAELKVDRWCLDLCQYGWPSRLEHVCFGANLGRSDLHRTCTPSCGCSARRLREPPDPLFGGLSNEVAEAFFKALRLSRVELERPGIESIVVNDLLSAAPWKVDFVVPWKGKSHINTLELGAIGILERQLAKTSPHSRFTVLVDSSVAKAASAKGRSTSLALQPSLRRAMAHQLAFSLYPAFGFAPTRLNIADDPSRHSVLRAPSSCGLYKALPLPVLHNVGRLRLRRPLASWGRLFLVVVGVWLGPSEALLRALAGRFAPLLRSLPATPSIDFDSTLGFPGEGPFATPAGFHDHAISGVLSPFSPHGLVLALLHWSCFGSPWVEPTACVQLPFFCHCRLPSLDFDSTLGFPGEGWGPLFRVFRVVWVFFSHGLATPVPRTPADCERANRRSSLFLVADRIVRPVTRSNRGKLADAFSSWLEAQQGRTLTALLELPFDQVEQIGEALVAYGQFLFRSGQAYYKFSETINAVASLRPAIRRSLSRPWDLAFAWLTEEPSCHHPALPKSILLAIMTVALIWGWPVEAAIFGLTWAGLLRIGETLSALRQDLVLPDDAAPGTRFLLLQIRQPKTRGRAARHQAARVDPVDIVQLVSCFLGPLPSAAKLWPFSDGVLRRRFRTILMRLGLHHRGEVSFELASLRPGGATWMLQQTENVELVRRRGRWLSSRVMEIYLQEIAAVTCVPRLPAEVRTKVEQLAAAFPWALSRAVFFENSKIPRKAWYYLFAGRTTCSSKEGVLAKCYAIASSDYGIAFGAARTMAAPWPLPRAQVSRGAPWWVSLLSGVSCGAALVLLWRLLSLWRILSQRLLRPALPKAAPGTLQAAQPIAEGDRLGERLAELVTSLRGHAEETREATASLRKSVEQQQRLYQMAAADFQRKLDEACKRKVTTSRMELASESLQMLRSLVAGRTAGSLENGDAPKENWPRWFEKADAAVQGLLRTAGTAAEARRCIQTLSMILQNLVANPGQERYREVNLSSARFKETFSDSSAAVELLKVAGFEDSEAGLRGPAERLAEAERLRDILQDVLRDCDHRWQRSIETEAQISGKSALPSLESGGESPSPAEAAPAAPWASQTVQQLLRSAATSAGQERDRRGDEAKARIECLRCSDPRPKQSPGSMLRSKMKQASHPADMGADSQLTSTHVGSAPKLEWAGHSMRDGAFQLPQESQRRDRSRRRRREERERERSRSPVRLPEVDQFIDENNINAEAATKIRTLSPESQRKVISRPLTGDVQNPSKVMIARVRELQNQEEKSKSGGGSDSLGFWGDAMLQATAQAVAKYIEDNHLDSRAAKALRALPPQHQAVAIRWDLSQHRNRSEKFLSMAAVLGSGPAPGMPMPPMYGLPHVPGPGGVPAMYTMPPPGMGPPGMIPAMYSMPPPGMGMMGMPPPGR</sequence>
<evidence type="ECO:0000313" key="5">
    <source>
        <dbReference type="Proteomes" id="UP000186817"/>
    </source>
</evidence>
<feature type="region of interest" description="Disordered" evidence="2">
    <location>
        <begin position="2200"/>
        <end position="2296"/>
    </location>
</feature>
<dbReference type="Pfam" id="PF09409">
    <property type="entry name" value="PUB"/>
    <property type="match status" value="1"/>
</dbReference>
<dbReference type="Proteomes" id="UP000186817">
    <property type="component" value="Unassembled WGS sequence"/>
</dbReference>
<dbReference type="Gene3D" id="1.10.443.10">
    <property type="entry name" value="Intergrase catalytic core"/>
    <property type="match status" value="1"/>
</dbReference>
<evidence type="ECO:0000313" key="4">
    <source>
        <dbReference type="EMBL" id="OLP93523.1"/>
    </source>
</evidence>
<dbReference type="InterPro" id="IPR013762">
    <property type="entry name" value="Integrase-like_cat_sf"/>
</dbReference>
<evidence type="ECO:0000256" key="2">
    <source>
        <dbReference type="SAM" id="MobiDB-lite"/>
    </source>
</evidence>
<organism evidence="4 5">
    <name type="scientific">Symbiodinium microadriaticum</name>
    <name type="common">Dinoflagellate</name>
    <name type="synonym">Zooxanthella microadriatica</name>
    <dbReference type="NCBI Taxonomy" id="2951"/>
    <lineage>
        <taxon>Eukaryota</taxon>
        <taxon>Sar</taxon>
        <taxon>Alveolata</taxon>
        <taxon>Dinophyceae</taxon>
        <taxon>Suessiales</taxon>
        <taxon>Symbiodiniaceae</taxon>
        <taxon>Symbiodinium</taxon>
    </lineage>
</organism>
<dbReference type="EMBL" id="LSRX01000577">
    <property type="protein sequence ID" value="OLP93523.1"/>
    <property type="molecule type" value="Genomic_DNA"/>
</dbReference>
<dbReference type="GO" id="GO:0003677">
    <property type="term" value="F:DNA binding"/>
    <property type="evidence" value="ECO:0007669"/>
    <property type="project" value="InterPro"/>
</dbReference>
<dbReference type="GO" id="GO:0015074">
    <property type="term" value="P:DNA integration"/>
    <property type="evidence" value="ECO:0007669"/>
    <property type="project" value="InterPro"/>
</dbReference>
<dbReference type="InterPro" id="IPR011010">
    <property type="entry name" value="DNA_brk_join_enz"/>
</dbReference>
<dbReference type="InterPro" id="IPR036339">
    <property type="entry name" value="PUB-like_dom_sf"/>
</dbReference>
<feature type="domain" description="PUB" evidence="3">
    <location>
        <begin position="2101"/>
        <end position="2158"/>
    </location>
</feature>
<evidence type="ECO:0000256" key="1">
    <source>
        <dbReference type="ARBA" id="ARBA00023172"/>
    </source>
</evidence>
<protein>
    <recommendedName>
        <fullName evidence="3">PUB domain-containing protein</fullName>
    </recommendedName>
</protein>
<dbReference type="CDD" id="cd09212">
    <property type="entry name" value="PUB"/>
    <property type="match status" value="1"/>
</dbReference>
<gene>
    <name evidence="4" type="ORF">AK812_SmicGene24547</name>
</gene>
<dbReference type="SUPFAM" id="SSF56349">
    <property type="entry name" value="DNA breaking-rejoining enzymes"/>
    <property type="match status" value="1"/>
</dbReference>
<reference evidence="4 5" key="1">
    <citation type="submission" date="2016-02" db="EMBL/GenBank/DDBJ databases">
        <title>Genome analysis of coral dinoflagellate symbionts highlights evolutionary adaptations to a symbiotic lifestyle.</title>
        <authorList>
            <person name="Aranda M."/>
            <person name="Li Y."/>
            <person name="Liew Y.J."/>
            <person name="Baumgarten S."/>
            <person name="Simakov O."/>
            <person name="Wilson M."/>
            <person name="Piel J."/>
            <person name="Ashoor H."/>
            <person name="Bougouffa S."/>
            <person name="Bajic V.B."/>
            <person name="Ryu T."/>
            <person name="Ravasi T."/>
            <person name="Bayer T."/>
            <person name="Micklem G."/>
            <person name="Kim H."/>
            <person name="Bhak J."/>
            <person name="Lajeunesse T.C."/>
            <person name="Voolstra C.R."/>
        </authorList>
    </citation>
    <scope>NUCLEOTIDE SEQUENCE [LARGE SCALE GENOMIC DNA]</scope>
    <source>
        <strain evidence="4 5">CCMP2467</strain>
    </source>
</reference>
<feature type="compositionally biased region" description="Low complexity" evidence="2">
    <location>
        <begin position="2205"/>
        <end position="2228"/>
    </location>
</feature>
<accession>A0A1Q9DE82</accession>
<feature type="region of interest" description="Disordered" evidence="2">
    <location>
        <begin position="2312"/>
        <end position="2345"/>
    </location>
</feature>
<keyword evidence="5" id="KW-1185">Reference proteome</keyword>
<dbReference type="InterPro" id="IPR018997">
    <property type="entry name" value="PUB_domain"/>
</dbReference>
<feature type="region of interest" description="Disordered" evidence="2">
    <location>
        <begin position="162"/>
        <end position="202"/>
    </location>
</feature>
<dbReference type="GO" id="GO:0006310">
    <property type="term" value="P:DNA recombination"/>
    <property type="evidence" value="ECO:0007669"/>
    <property type="project" value="UniProtKB-KW"/>
</dbReference>
<proteinExistence type="predicted"/>